<protein>
    <submittedName>
        <fullName evidence="1">Uncharacterized protein</fullName>
    </submittedName>
</protein>
<organism evidence="1 2">
    <name type="scientific">Eumeta variegata</name>
    <name type="common">Bagworm moth</name>
    <name type="synonym">Eumeta japonica</name>
    <dbReference type="NCBI Taxonomy" id="151549"/>
    <lineage>
        <taxon>Eukaryota</taxon>
        <taxon>Metazoa</taxon>
        <taxon>Ecdysozoa</taxon>
        <taxon>Arthropoda</taxon>
        <taxon>Hexapoda</taxon>
        <taxon>Insecta</taxon>
        <taxon>Pterygota</taxon>
        <taxon>Neoptera</taxon>
        <taxon>Endopterygota</taxon>
        <taxon>Lepidoptera</taxon>
        <taxon>Glossata</taxon>
        <taxon>Ditrysia</taxon>
        <taxon>Tineoidea</taxon>
        <taxon>Psychidae</taxon>
        <taxon>Oiketicinae</taxon>
        <taxon>Eumeta</taxon>
    </lineage>
</organism>
<dbReference type="EMBL" id="BGZK01005764">
    <property type="protein sequence ID" value="GBP15364.1"/>
    <property type="molecule type" value="Genomic_DNA"/>
</dbReference>
<dbReference type="AlphaFoldDB" id="A0A4C1TMM5"/>
<accession>A0A4C1TMM5</accession>
<gene>
    <name evidence="1" type="ORF">EVAR_101458_1</name>
</gene>
<reference evidence="1 2" key="1">
    <citation type="journal article" date="2019" name="Commun. Biol.">
        <title>The bagworm genome reveals a unique fibroin gene that provides high tensile strength.</title>
        <authorList>
            <person name="Kono N."/>
            <person name="Nakamura H."/>
            <person name="Ohtoshi R."/>
            <person name="Tomita M."/>
            <person name="Numata K."/>
            <person name="Arakawa K."/>
        </authorList>
    </citation>
    <scope>NUCLEOTIDE SEQUENCE [LARGE SCALE GENOMIC DNA]</scope>
</reference>
<proteinExistence type="predicted"/>
<dbReference type="Proteomes" id="UP000299102">
    <property type="component" value="Unassembled WGS sequence"/>
</dbReference>
<keyword evidence="2" id="KW-1185">Reference proteome</keyword>
<name>A0A4C1TMM5_EUMVA</name>
<comment type="caution">
    <text evidence="1">The sequence shown here is derived from an EMBL/GenBank/DDBJ whole genome shotgun (WGS) entry which is preliminary data.</text>
</comment>
<evidence type="ECO:0000313" key="1">
    <source>
        <dbReference type="EMBL" id="GBP15364.1"/>
    </source>
</evidence>
<evidence type="ECO:0000313" key="2">
    <source>
        <dbReference type="Proteomes" id="UP000299102"/>
    </source>
</evidence>
<sequence length="189" mass="21553">MDTRANLGGVSSTLPVSWQGNRMSNGAGRLEGRGEEERRLAILGRQIIVPLNTRRRASLRYAHTYAMRTIVNCRLIAVLGGAVECRRNAACSCILYYFQQFPDSCLKERTIRWVDFRPIESKRSESQKQSWRGSRAGTAMIFSDIHYAPYRHGRRYLAPLERLPPAVGAQHHEGRRCLYHVVSPLKDLP</sequence>